<feature type="compositionally biased region" description="Low complexity" evidence="7">
    <location>
        <begin position="754"/>
        <end position="768"/>
    </location>
</feature>
<feature type="region of interest" description="Disordered" evidence="7">
    <location>
        <begin position="835"/>
        <end position="908"/>
    </location>
</feature>
<proteinExistence type="inferred from homology"/>
<feature type="transmembrane region" description="Helical" evidence="8">
    <location>
        <begin position="236"/>
        <end position="258"/>
    </location>
</feature>
<feature type="compositionally biased region" description="Basic and acidic residues" evidence="7">
    <location>
        <begin position="897"/>
        <end position="908"/>
    </location>
</feature>
<sequence length="908" mass="96420">MFARWGDLVYRARFTVIAVMVAGLLALGAYGSGLGPHLSQSGWDDPGSESVQAAKLADATFGRDTAGDVVAMYTAPAGKTVDDPQFSAKVSDSLQRVLAEHPDEVAKVNASYFAVPNTPRVASLADKDKTHAIASIALKGDNDTAITNNFREVRDAFQIDGVEVQLAGMQPVASAINDTMANDLKRMELIAIPAVAVLLFFVFGGVIAAALPLIIGGLTILGANGIVRVFTHFADINVFVMSVVSLIGLGLAIDYGLFIVSRFREELGDGYDTRAAVRRTVMTAGRTVLFSSTMIAVSLGGLILFPQGFLKSVAYGAIATVLLAAFTSVTVLPAILSILGRRIDKFGLKRFGQIRSTEEIESSIWGRLTRWVMRNPLKVTIPIVVGLLLLILPMTGIKFGGINETYLPPDNPTRVAQEQFDELFPSSRTEPVKLVVTGAQGAEVGQIIKSANGAPGLVEKFSITGPAKDGVQVLKAGLVDRNDSAPTIDYLRSMDVPDGVQVLVGGTPAIEQDSISALLDNLPLMIVSVLAVTTLLMFLAFGSIVLPIKAVLMSALGLGATLGILTWIFIDGHGSSLLNFTPGPITSPVLVLIVAIIYGLSIDYEVFLLSRMVEARSQGASTTEAIRIGTAHTGRIITAAALILIVVTGAFGFSELVMMKYIAYGMIAALVIDATLIRMFLVPAVMKLLGDDCWWAPAWMKRIQQKIGLGEPILDDELRAEEVPVLATADTAMAPVPAPALPTRPTEPLTQPLPRVSAAPRARSATPRPVAPEPGRTPANDAPQINVPTNAVPRNETPTPAPAVAPEPRPRPQPSSPDGDEVAWLAALRAPHTGMIPAVKPAPEPIPAPAPARAPEPTPAPEPERSVRHEVAEEPSDTDTGRHHRVDGSAVSVSELLARHRDDDRIND</sequence>
<dbReference type="PANTHER" id="PTHR33406:SF11">
    <property type="entry name" value="MEMBRANE PROTEIN SCO6666-RELATED"/>
    <property type="match status" value="1"/>
</dbReference>
<feature type="transmembrane region" description="Helical" evidence="8">
    <location>
        <begin position="12"/>
        <end position="31"/>
    </location>
</feature>
<feature type="transmembrane region" description="Helical" evidence="8">
    <location>
        <begin position="377"/>
        <end position="397"/>
    </location>
</feature>
<keyword evidence="11" id="KW-1185">Reference proteome</keyword>
<evidence type="ECO:0000256" key="7">
    <source>
        <dbReference type="SAM" id="MobiDB-lite"/>
    </source>
</evidence>
<feature type="transmembrane region" description="Helical" evidence="8">
    <location>
        <begin position="636"/>
        <end position="655"/>
    </location>
</feature>
<dbReference type="PANTHER" id="PTHR33406">
    <property type="entry name" value="MEMBRANE PROTEIN MJ1562-RELATED"/>
    <property type="match status" value="1"/>
</dbReference>
<feature type="region of interest" description="Disordered" evidence="7">
    <location>
        <begin position="734"/>
        <end position="820"/>
    </location>
</feature>
<feature type="transmembrane region" description="Helical" evidence="8">
    <location>
        <begin position="315"/>
        <end position="340"/>
    </location>
</feature>
<gene>
    <name evidence="10" type="ORF">M2280_001634</name>
</gene>
<comment type="caution">
    <text evidence="10">The sequence shown here is derived from an EMBL/GenBank/DDBJ whole genome shotgun (WGS) entry which is preliminary data.</text>
</comment>
<evidence type="ECO:0000256" key="6">
    <source>
        <dbReference type="ARBA" id="ARBA00023136"/>
    </source>
</evidence>
<feature type="compositionally biased region" description="Pro residues" evidence="7">
    <location>
        <begin position="840"/>
        <end position="861"/>
    </location>
</feature>
<feature type="transmembrane region" description="Helical" evidence="8">
    <location>
        <begin position="590"/>
        <end position="609"/>
    </location>
</feature>
<feature type="compositionally biased region" description="Basic and acidic residues" evidence="7">
    <location>
        <begin position="862"/>
        <end position="872"/>
    </location>
</feature>
<feature type="transmembrane region" description="Helical" evidence="8">
    <location>
        <begin position="661"/>
        <end position="681"/>
    </location>
</feature>
<evidence type="ECO:0000256" key="5">
    <source>
        <dbReference type="ARBA" id="ARBA00022989"/>
    </source>
</evidence>
<evidence type="ECO:0000256" key="3">
    <source>
        <dbReference type="ARBA" id="ARBA00022475"/>
    </source>
</evidence>
<feature type="domain" description="Membrane transport protein MMPL" evidence="9">
    <location>
        <begin position="492"/>
        <end position="697"/>
    </location>
</feature>
<dbReference type="Proteomes" id="UP001160334">
    <property type="component" value="Unassembled WGS sequence"/>
</dbReference>
<comment type="similarity">
    <text evidence="2">Belongs to the resistance-nodulation-cell division (RND) (TC 2.A.6) family. MmpL subfamily.</text>
</comment>
<feature type="domain" description="Membrane transport protein MMPL" evidence="9">
    <location>
        <begin position="44"/>
        <end position="378"/>
    </location>
</feature>
<keyword evidence="5 8" id="KW-1133">Transmembrane helix</keyword>
<evidence type="ECO:0000256" key="8">
    <source>
        <dbReference type="SAM" id="Phobius"/>
    </source>
</evidence>
<feature type="transmembrane region" description="Helical" evidence="8">
    <location>
        <begin position="522"/>
        <end position="544"/>
    </location>
</feature>
<comment type="subcellular location">
    <subcellularLocation>
        <location evidence="1">Cell membrane</location>
        <topology evidence="1">Multi-pass membrane protein</topology>
    </subcellularLocation>
</comment>
<evidence type="ECO:0000313" key="10">
    <source>
        <dbReference type="EMBL" id="MDH6280422.1"/>
    </source>
</evidence>
<feature type="transmembrane region" description="Helical" evidence="8">
    <location>
        <begin position="189"/>
        <end position="216"/>
    </location>
</feature>
<keyword evidence="6 8" id="KW-0472">Membrane</keyword>
<dbReference type="SUPFAM" id="SSF82866">
    <property type="entry name" value="Multidrug efflux transporter AcrB transmembrane domain"/>
    <property type="match status" value="2"/>
</dbReference>
<evidence type="ECO:0000256" key="4">
    <source>
        <dbReference type="ARBA" id="ARBA00022692"/>
    </source>
</evidence>
<reference evidence="10 11" key="1">
    <citation type="submission" date="2023-04" db="EMBL/GenBank/DDBJ databases">
        <title>Forest soil microbial communities from Buena Vista Peninsula, Colon Province, Panama.</title>
        <authorList>
            <person name="Bouskill N."/>
        </authorList>
    </citation>
    <scope>NUCLEOTIDE SEQUENCE [LARGE SCALE GENOMIC DNA]</scope>
    <source>
        <strain evidence="10 11">CFH S0262</strain>
    </source>
</reference>
<protein>
    <submittedName>
        <fullName evidence="10">Membrane protein YdfJ with MMPL/SSD domain</fullName>
    </submittedName>
</protein>
<dbReference type="InterPro" id="IPR004869">
    <property type="entry name" value="MMPL_dom"/>
</dbReference>
<evidence type="ECO:0000256" key="1">
    <source>
        <dbReference type="ARBA" id="ARBA00004651"/>
    </source>
</evidence>
<evidence type="ECO:0000313" key="11">
    <source>
        <dbReference type="Proteomes" id="UP001160334"/>
    </source>
</evidence>
<evidence type="ECO:0000256" key="2">
    <source>
        <dbReference type="ARBA" id="ARBA00010157"/>
    </source>
</evidence>
<organism evidence="10 11">
    <name type="scientific">Prescottella agglutinans</name>
    <dbReference type="NCBI Taxonomy" id="1644129"/>
    <lineage>
        <taxon>Bacteria</taxon>
        <taxon>Bacillati</taxon>
        <taxon>Actinomycetota</taxon>
        <taxon>Actinomycetes</taxon>
        <taxon>Mycobacteriales</taxon>
        <taxon>Nocardiaceae</taxon>
        <taxon>Prescottella</taxon>
    </lineage>
</organism>
<dbReference type="Gene3D" id="1.20.1640.10">
    <property type="entry name" value="Multidrug efflux transporter AcrB transmembrane domain"/>
    <property type="match status" value="2"/>
</dbReference>
<keyword evidence="3" id="KW-1003">Cell membrane</keyword>
<name>A0ABT6M7Y7_9NOCA</name>
<dbReference type="Pfam" id="PF03176">
    <property type="entry name" value="MMPL"/>
    <property type="match status" value="2"/>
</dbReference>
<feature type="compositionally biased region" description="Pro residues" evidence="7">
    <location>
        <begin position="799"/>
        <end position="815"/>
    </location>
</feature>
<accession>A0ABT6M7Y7</accession>
<dbReference type="RefSeq" id="WP_280759756.1">
    <property type="nucleotide sequence ID" value="NZ_JARXVC010000003.1"/>
</dbReference>
<keyword evidence="4 8" id="KW-0812">Transmembrane</keyword>
<evidence type="ECO:0000259" key="9">
    <source>
        <dbReference type="Pfam" id="PF03176"/>
    </source>
</evidence>
<dbReference type="InterPro" id="IPR050545">
    <property type="entry name" value="Mycobact_MmpL"/>
</dbReference>
<dbReference type="EMBL" id="JARXVC010000003">
    <property type="protein sequence ID" value="MDH6280422.1"/>
    <property type="molecule type" value="Genomic_DNA"/>
</dbReference>
<feature type="transmembrane region" description="Helical" evidence="8">
    <location>
        <begin position="551"/>
        <end position="570"/>
    </location>
</feature>
<feature type="transmembrane region" description="Helical" evidence="8">
    <location>
        <begin position="288"/>
        <end position="309"/>
    </location>
</feature>